<protein>
    <recommendedName>
        <fullName evidence="13">Nickel/cobalt efflux system</fullName>
    </recommendedName>
</protein>
<evidence type="ECO:0000256" key="12">
    <source>
        <dbReference type="ARBA" id="ARBA00023285"/>
    </source>
</evidence>
<evidence type="ECO:0000256" key="8">
    <source>
        <dbReference type="ARBA" id="ARBA00022989"/>
    </source>
</evidence>
<feature type="transmembrane region" description="Helical" evidence="13">
    <location>
        <begin position="212"/>
        <end position="233"/>
    </location>
</feature>
<evidence type="ECO:0000313" key="15">
    <source>
        <dbReference type="EMBL" id="MBK4217166.1"/>
    </source>
</evidence>
<comment type="similarity">
    <text evidence="13">Belongs to the NiCoT transporter (TC 2.A.52) family.</text>
</comment>
<dbReference type="PANTHER" id="PTHR40659">
    <property type="entry name" value="NICKEL/COBALT EFFLUX SYSTEM RCNA"/>
    <property type="match status" value="1"/>
</dbReference>
<evidence type="ECO:0000256" key="7">
    <source>
        <dbReference type="ARBA" id="ARBA00022692"/>
    </source>
</evidence>
<evidence type="ECO:0000256" key="13">
    <source>
        <dbReference type="RuleBase" id="RU362101"/>
    </source>
</evidence>
<dbReference type="AlphaFoldDB" id="A0A934SHH4"/>
<evidence type="ECO:0000256" key="1">
    <source>
        <dbReference type="ARBA" id="ARBA00002510"/>
    </source>
</evidence>
<feature type="transmembrane region" description="Helical" evidence="13">
    <location>
        <begin position="104"/>
        <end position="127"/>
    </location>
</feature>
<organism evidence="15 16">
    <name type="scientific">Paracoccus caeni</name>
    <dbReference type="NCBI Taxonomy" id="657651"/>
    <lineage>
        <taxon>Bacteria</taxon>
        <taxon>Pseudomonadati</taxon>
        <taxon>Pseudomonadota</taxon>
        <taxon>Alphaproteobacteria</taxon>
        <taxon>Rhodobacterales</taxon>
        <taxon>Paracoccaceae</taxon>
        <taxon>Paracoccus</taxon>
    </lineage>
</organism>
<keyword evidence="10" id="KW-0921">Nickel transport</keyword>
<feature type="transmembrane region" description="Helical" evidence="13">
    <location>
        <begin position="245"/>
        <end position="268"/>
    </location>
</feature>
<proteinExistence type="inferred from homology"/>
<keyword evidence="4 13" id="KW-0813">Transport</keyword>
<dbReference type="Pfam" id="PF03824">
    <property type="entry name" value="NicO"/>
    <property type="match status" value="1"/>
</dbReference>
<keyword evidence="8 13" id="KW-1133">Transmembrane helix</keyword>
<gene>
    <name evidence="15" type="ORF">JJJ17_14640</name>
</gene>
<dbReference type="Proteomes" id="UP000640485">
    <property type="component" value="Unassembled WGS sequence"/>
</dbReference>
<keyword evidence="9" id="KW-0406">Ion transport</keyword>
<dbReference type="GO" id="GO:0010045">
    <property type="term" value="P:response to nickel cation"/>
    <property type="evidence" value="ECO:0007669"/>
    <property type="project" value="TreeGrafter"/>
</dbReference>
<dbReference type="PANTHER" id="PTHR40659:SF1">
    <property type="entry name" value="NICKEL_COBALT EFFLUX SYSTEM RCNA"/>
    <property type="match status" value="1"/>
</dbReference>
<keyword evidence="7 13" id="KW-0812">Transmembrane</keyword>
<dbReference type="GO" id="GO:0005886">
    <property type="term" value="C:plasma membrane"/>
    <property type="evidence" value="ECO:0007669"/>
    <property type="project" value="UniProtKB-SubCell"/>
</dbReference>
<dbReference type="GO" id="GO:0006824">
    <property type="term" value="P:cobalt ion transport"/>
    <property type="evidence" value="ECO:0007669"/>
    <property type="project" value="UniProtKB-KW"/>
</dbReference>
<evidence type="ECO:0000256" key="2">
    <source>
        <dbReference type="ARBA" id="ARBA00004651"/>
    </source>
</evidence>
<keyword evidence="3" id="KW-0171">Cobalt transport</keyword>
<feature type="transmembrane region" description="Helical" evidence="13">
    <location>
        <begin position="139"/>
        <end position="157"/>
    </location>
</feature>
<keyword evidence="6" id="KW-0533">Nickel</keyword>
<name>A0A934SHH4_9RHOB</name>
<evidence type="ECO:0000256" key="6">
    <source>
        <dbReference type="ARBA" id="ARBA00022596"/>
    </source>
</evidence>
<dbReference type="EMBL" id="JAEPRQ010000006">
    <property type="protein sequence ID" value="MBK4217166.1"/>
    <property type="molecule type" value="Genomic_DNA"/>
</dbReference>
<comment type="caution">
    <text evidence="15">The sequence shown here is derived from an EMBL/GenBank/DDBJ whole genome shotgun (WGS) entry which is preliminary data.</text>
</comment>
<sequence length="310" mass="32543">MKAARILALIGLAVGLLLVALWYSGALSGLERWAADQQREAQTLMAGALRRLRAGEPGATVALLSICFGYGVVHAIGPGHGKVLIGGYGFGTQVPLARLAGLSIAASLAQSLVAVVLVASGISLLNLSRERLTALSEDHMADLSAILIGCVGLWLIWRGIRQVLVAARPTPAHHHHDDHHHHHHHHDETCGCGHSHGPSVEEVARTRSLRDAVLLIAGIAIRPCTGALFLLILTWRMGIFGQGVAGAFAMGLGTAVVSLAVAGLSVWARRGGMAMLPQEGRFAEMARWLPGVMQLAAGSVVALVAIALLR</sequence>
<evidence type="ECO:0000256" key="10">
    <source>
        <dbReference type="ARBA" id="ARBA00023112"/>
    </source>
</evidence>
<keyword evidence="5" id="KW-1003">Cell membrane</keyword>
<keyword evidence="16" id="KW-1185">Reference proteome</keyword>
<evidence type="ECO:0000256" key="5">
    <source>
        <dbReference type="ARBA" id="ARBA00022475"/>
    </source>
</evidence>
<evidence type="ECO:0000256" key="4">
    <source>
        <dbReference type="ARBA" id="ARBA00022448"/>
    </source>
</evidence>
<feature type="transmembrane region" description="Helical" evidence="13">
    <location>
        <begin position="288"/>
        <end position="309"/>
    </location>
</feature>
<dbReference type="GO" id="GO:0032025">
    <property type="term" value="P:response to cobalt ion"/>
    <property type="evidence" value="ECO:0007669"/>
    <property type="project" value="TreeGrafter"/>
</dbReference>
<evidence type="ECO:0000256" key="14">
    <source>
        <dbReference type="SAM" id="MobiDB-lite"/>
    </source>
</evidence>
<reference evidence="15" key="1">
    <citation type="submission" date="2021-01" db="EMBL/GenBank/DDBJ databases">
        <title>Paracoccus amoyensis sp. nov., isolated from the surface seawater along the coast of Xiamen Island, China.</title>
        <authorList>
            <person name="Lyu L."/>
        </authorList>
    </citation>
    <scope>NUCLEOTIDE SEQUENCE</scope>
    <source>
        <strain evidence="15">MJ17</strain>
    </source>
</reference>
<evidence type="ECO:0000256" key="11">
    <source>
        <dbReference type="ARBA" id="ARBA00023136"/>
    </source>
</evidence>
<dbReference type="GO" id="GO:0046583">
    <property type="term" value="F:monoatomic cation efflux transmembrane transporter activity"/>
    <property type="evidence" value="ECO:0007669"/>
    <property type="project" value="TreeGrafter"/>
</dbReference>
<comment type="subcellular location">
    <subcellularLocation>
        <location evidence="2 13">Cell membrane</location>
        <topology evidence="2 13">Multi-pass membrane protein</topology>
    </subcellularLocation>
</comment>
<evidence type="ECO:0000256" key="9">
    <source>
        <dbReference type="ARBA" id="ARBA00023065"/>
    </source>
</evidence>
<evidence type="ECO:0000256" key="3">
    <source>
        <dbReference type="ARBA" id="ARBA00022426"/>
    </source>
</evidence>
<feature type="region of interest" description="Disordered" evidence="14">
    <location>
        <begin position="172"/>
        <end position="197"/>
    </location>
</feature>
<dbReference type="InterPro" id="IPR011541">
    <property type="entry name" value="Ni/Co_transpt_high_affinity"/>
</dbReference>
<keyword evidence="12" id="KW-0170">Cobalt</keyword>
<dbReference type="GO" id="GO:0015099">
    <property type="term" value="F:nickel cation transmembrane transporter activity"/>
    <property type="evidence" value="ECO:0007669"/>
    <property type="project" value="UniProtKB-UniRule"/>
</dbReference>
<keyword evidence="11 13" id="KW-0472">Membrane</keyword>
<accession>A0A934SHH4</accession>
<dbReference type="RefSeq" id="WP_200687726.1">
    <property type="nucleotide sequence ID" value="NZ_JAEPRQ010000006.1"/>
</dbReference>
<evidence type="ECO:0000313" key="16">
    <source>
        <dbReference type="Proteomes" id="UP000640485"/>
    </source>
</evidence>
<feature type="compositionally biased region" description="Basic residues" evidence="14">
    <location>
        <begin position="172"/>
        <end position="185"/>
    </location>
</feature>
<dbReference type="InterPro" id="IPR051224">
    <property type="entry name" value="NiCoT_RcnA"/>
</dbReference>
<comment type="function">
    <text evidence="1">Efflux system for nickel and cobalt.</text>
</comment>